<feature type="region of interest" description="Disordered" evidence="17">
    <location>
        <begin position="382"/>
        <end position="404"/>
    </location>
</feature>
<dbReference type="FunFam" id="3.30.1490.100:FF:000004">
    <property type="entry name" value="DNA polymerase IV"/>
    <property type="match status" value="1"/>
</dbReference>
<evidence type="ECO:0000256" key="11">
    <source>
        <dbReference type="ARBA" id="ARBA00022842"/>
    </source>
</evidence>
<dbReference type="AlphaFoldDB" id="A0A0K2SP70"/>
<dbReference type="Gene3D" id="3.40.1170.60">
    <property type="match status" value="1"/>
</dbReference>
<dbReference type="GO" id="GO:0009432">
    <property type="term" value="P:SOS response"/>
    <property type="evidence" value="ECO:0007669"/>
    <property type="project" value="TreeGrafter"/>
</dbReference>
<feature type="site" description="Substrate discrimination" evidence="16">
    <location>
        <position position="14"/>
    </location>
</feature>
<dbReference type="PANTHER" id="PTHR11076:SF33">
    <property type="entry name" value="DNA POLYMERASE KAPPA"/>
    <property type="match status" value="1"/>
</dbReference>
<evidence type="ECO:0000256" key="7">
    <source>
        <dbReference type="ARBA" id="ARBA00022695"/>
    </source>
</evidence>
<dbReference type="CDD" id="cd03586">
    <property type="entry name" value="PolY_Pol_IV_kappa"/>
    <property type="match status" value="1"/>
</dbReference>
<evidence type="ECO:0000256" key="14">
    <source>
        <dbReference type="ARBA" id="ARBA00023204"/>
    </source>
</evidence>
<dbReference type="FunFam" id="3.40.1170.60:FF:000001">
    <property type="entry name" value="DNA polymerase IV"/>
    <property type="match status" value="1"/>
</dbReference>
<evidence type="ECO:0000256" key="4">
    <source>
        <dbReference type="ARBA" id="ARBA00022457"/>
    </source>
</evidence>
<dbReference type="EC" id="2.7.7.7" evidence="16"/>
<dbReference type="GO" id="GO:0005829">
    <property type="term" value="C:cytosol"/>
    <property type="evidence" value="ECO:0007669"/>
    <property type="project" value="TreeGrafter"/>
</dbReference>
<dbReference type="KEGG" id="lpil:LIP_3104"/>
<keyword evidence="6 16" id="KW-0808">Transferase</keyword>
<dbReference type="GO" id="GO:0006261">
    <property type="term" value="P:DNA-templated DNA replication"/>
    <property type="evidence" value="ECO:0007669"/>
    <property type="project" value="UniProtKB-UniRule"/>
</dbReference>
<name>A0A0K2SP70_LIMPI</name>
<dbReference type="HAMAP" id="MF_01113">
    <property type="entry name" value="DNApol_IV"/>
    <property type="match status" value="1"/>
</dbReference>
<feature type="binding site" evidence="16">
    <location>
        <position position="9"/>
    </location>
    <ligand>
        <name>Mg(2+)</name>
        <dbReference type="ChEBI" id="CHEBI:18420"/>
    </ligand>
</feature>
<feature type="active site" evidence="16">
    <location>
        <position position="106"/>
    </location>
</feature>
<comment type="subcellular location">
    <subcellularLocation>
        <location evidence="1 16">Cytoplasm</location>
    </subcellularLocation>
</comment>
<dbReference type="GO" id="GO:0003887">
    <property type="term" value="F:DNA-directed DNA polymerase activity"/>
    <property type="evidence" value="ECO:0007669"/>
    <property type="project" value="UniProtKB-UniRule"/>
</dbReference>
<dbReference type="InterPro" id="IPR017961">
    <property type="entry name" value="DNA_pol_Y-fam_little_finger"/>
</dbReference>
<evidence type="ECO:0000313" key="20">
    <source>
        <dbReference type="Proteomes" id="UP000065807"/>
    </source>
</evidence>
<evidence type="ECO:0000256" key="2">
    <source>
        <dbReference type="ARBA" id="ARBA00010945"/>
    </source>
</evidence>
<dbReference type="SUPFAM" id="SSF56672">
    <property type="entry name" value="DNA/RNA polymerases"/>
    <property type="match status" value="1"/>
</dbReference>
<dbReference type="InterPro" id="IPR024728">
    <property type="entry name" value="PolY_HhH_motif"/>
</dbReference>
<dbReference type="InterPro" id="IPR022880">
    <property type="entry name" value="DNApol_IV"/>
</dbReference>
<dbReference type="Gene3D" id="3.30.70.270">
    <property type="match status" value="1"/>
</dbReference>
<keyword evidence="11 16" id="KW-0460">Magnesium</keyword>
<gene>
    <name evidence="16" type="primary">dinB</name>
    <name evidence="19" type="ORF">LIP_3104</name>
</gene>
<feature type="binding site" evidence="16">
    <location>
        <position position="105"/>
    </location>
    <ligand>
        <name>Mg(2+)</name>
        <dbReference type="ChEBI" id="CHEBI:18420"/>
    </ligand>
</feature>
<evidence type="ECO:0000256" key="6">
    <source>
        <dbReference type="ARBA" id="ARBA00022679"/>
    </source>
</evidence>
<sequence length="404" mass="44301">MERLVLHVDMDAFFAAIEVRDQPELAGKPVIVGASPTSRRGVVSTCSYEARRFGVHSAQPIQTAARLCPQAVFLPVDMPRYQRVARQVREVLESFTPLVEPISIDEAFLDMTPVSSRFAGPAAMGRAVKEAIRAATGLTASVGLAPNKSLAKIACDTGKPDGLVVWTQEEAARALAPMPVSRLWGVGPKTGAQLERLGFRTVGDVQAAPEGHMVRLLGERGRELWRLAWGEDDRPVNPEPAAEKSLSHEVTFEESLTRPEAAEATLAELAEELGRRLRRRGLWASRITLKLRYEPFDTRSRSLTTPRPFQSDLDIFHHAQALLRRGGLRGPVRLVGLALSELTATPQLSLFDQGKKGVLDRLQDSLNLKAGRPVIRRARLLLARSPQDPHKRQGTRGAGPEADA</sequence>
<dbReference type="GO" id="GO:0003684">
    <property type="term" value="F:damaged DNA binding"/>
    <property type="evidence" value="ECO:0007669"/>
    <property type="project" value="InterPro"/>
</dbReference>
<comment type="function">
    <text evidence="16">Poorly processive, error-prone DNA polymerase involved in untargeted mutagenesis. Copies undamaged DNA at stalled replication forks, which arise in vivo from mismatched or misaligned primer ends. These misaligned primers can be extended by PolIV. Exhibits no 3'-5' exonuclease (proofreading) activity. May be involved in translesional synthesis, in conjunction with the beta clamp from PolIII.</text>
</comment>
<evidence type="ECO:0000256" key="12">
    <source>
        <dbReference type="ARBA" id="ARBA00022932"/>
    </source>
</evidence>
<reference evidence="20" key="2">
    <citation type="journal article" date="2016" name="Int. J. Syst. Evol. Microbiol.">
        <title>Complete genome sequence and cell structure of Limnochorda pilosa, a Gram-negative spore-former within the phylum Firmicutes.</title>
        <authorList>
            <person name="Watanabe M."/>
            <person name="Kojima H."/>
            <person name="Fukui M."/>
        </authorList>
    </citation>
    <scope>NUCLEOTIDE SEQUENCE [LARGE SCALE GENOMIC DNA]</scope>
    <source>
        <strain evidence="20">HC45</strain>
    </source>
</reference>
<feature type="domain" description="UmuC" evidence="18">
    <location>
        <begin position="5"/>
        <end position="187"/>
    </location>
</feature>
<dbReference type="PANTHER" id="PTHR11076">
    <property type="entry name" value="DNA REPAIR POLYMERASE UMUC / TRANSFERASE FAMILY MEMBER"/>
    <property type="match status" value="1"/>
</dbReference>
<dbReference type="InterPro" id="IPR050116">
    <property type="entry name" value="DNA_polymerase-Y"/>
</dbReference>
<evidence type="ECO:0000256" key="17">
    <source>
        <dbReference type="SAM" id="MobiDB-lite"/>
    </source>
</evidence>
<dbReference type="EMBL" id="AP014924">
    <property type="protein sequence ID" value="BAS28933.1"/>
    <property type="molecule type" value="Genomic_DNA"/>
</dbReference>
<evidence type="ECO:0000313" key="19">
    <source>
        <dbReference type="EMBL" id="BAS28933.1"/>
    </source>
</evidence>
<comment type="catalytic activity">
    <reaction evidence="15 16">
        <text>DNA(n) + a 2'-deoxyribonucleoside 5'-triphosphate = DNA(n+1) + diphosphate</text>
        <dbReference type="Rhea" id="RHEA:22508"/>
        <dbReference type="Rhea" id="RHEA-COMP:17339"/>
        <dbReference type="Rhea" id="RHEA-COMP:17340"/>
        <dbReference type="ChEBI" id="CHEBI:33019"/>
        <dbReference type="ChEBI" id="CHEBI:61560"/>
        <dbReference type="ChEBI" id="CHEBI:173112"/>
        <dbReference type="EC" id="2.7.7.7"/>
    </reaction>
</comment>
<comment type="cofactor">
    <cofactor evidence="16">
        <name>Mg(2+)</name>
        <dbReference type="ChEBI" id="CHEBI:18420"/>
    </cofactor>
    <text evidence="16">Binds 2 magnesium ions per subunit.</text>
</comment>
<keyword evidence="7 16" id="KW-0548">Nucleotidyltransferase</keyword>
<evidence type="ECO:0000259" key="18">
    <source>
        <dbReference type="PROSITE" id="PS50173"/>
    </source>
</evidence>
<evidence type="ECO:0000256" key="1">
    <source>
        <dbReference type="ARBA" id="ARBA00004496"/>
    </source>
</evidence>
<keyword evidence="20" id="KW-1185">Reference proteome</keyword>
<accession>A0A0K2SP70</accession>
<dbReference type="GO" id="GO:0042276">
    <property type="term" value="P:error-prone translesion synthesis"/>
    <property type="evidence" value="ECO:0007669"/>
    <property type="project" value="TreeGrafter"/>
</dbReference>
<dbReference type="GO" id="GO:0000287">
    <property type="term" value="F:magnesium ion binding"/>
    <property type="evidence" value="ECO:0007669"/>
    <property type="project" value="UniProtKB-UniRule"/>
</dbReference>
<dbReference type="InterPro" id="IPR043128">
    <property type="entry name" value="Rev_trsase/Diguanyl_cyclase"/>
</dbReference>
<keyword evidence="13 16" id="KW-0238">DNA-binding</keyword>
<dbReference type="SUPFAM" id="SSF100879">
    <property type="entry name" value="Lesion bypass DNA polymerase (Y-family), little finger domain"/>
    <property type="match status" value="1"/>
</dbReference>
<comment type="similarity">
    <text evidence="2 16">Belongs to the DNA polymerase type-Y family.</text>
</comment>
<dbReference type="PATRIC" id="fig|1555112.3.peg.3151"/>
<dbReference type="GO" id="GO:0006281">
    <property type="term" value="P:DNA repair"/>
    <property type="evidence" value="ECO:0007669"/>
    <property type="project" value="UniProtKB-UniRule"/>
</dbReference>
<dbReference type="Gene3D" id="1.10.150.20">
    <property type="entry name" value="5' to 3' exonuclease, C-terminal subdomain"/>
    <property type="match status" value="1"/>
</dbReference>
<keyword evidence="12 16" id="KW-0239">DNA-directed DNA polymerase</keyword>
<dbReference type="InterPro" id="IPR001126">
    <property type="entry name" value="UmuC"/>
</dbReference>
<keyword evidence="4 16" id="KW-0515">Mutator protein</keyword>
<evidence type="ECO:0000256" key="10">
    <source>
        <dbReference type="ARBA" id="ARBA00022763"/>
    </source>
</evidence>
<dbReference type="RefSeq" id="WP_068140013.1">
    <property type="nucleotide sequence ID" value="NZ_AP014924.1"/>
</dbReference>
<proteinExistence type="inferred from homology"/>
<evidence type="ECO:0000256" key="3">
    <source>
        <dbReference type="ARBA" id="ARBA00011245"/>
    </source>
</evidence>
<reference evidence="20" key="1">
    <citation type="submission" date="2015-07" db="EMBL/GenBank/DDBJ databases">
        <title>Complete genome sequence and phylogenetic analysis of Limnochorda pilosa.</title>
        <authorList>
            <person name="Watanabe M."/>
            <person name="Kojima H."/>
            <person name="Fukui M."/>
        </authorList>
    </citation>
    <scope>NUCLEOTIDE SEQUENCE [LARGE SCALE GENOMIC DNA]</scope>
    <source>
        <strain evidence="20">HC45</strain>
    </source>
</reference>
<dbReference type="Proteomes" id="UP000065807">
    <property type="component" value="Chromosome"/>
</dbReference>
<evidence type="ECO:0000256" key="13">
    <source>
        <dbReference type="ARBA" id="ARBA00023125"/>
    </source>
</evidence>
<dbReference type="NCBIfam" id="NF002677">
    <property type="entry name" value="PRK02406.1"/>
    <property type="match status" value="1"/>
</dbReference>
<dbReference type="Pfam" id="PF11798">
    <property type="entry name" value="IMS_HHH"/>
    <property type="match status" value="1"/>
</dbReference>
<keyword evidence="10 16" id="KW-0227">DNA damage</keyword>
<keyword evidence="9 16" id="KW-0479">Metal-binding</keyword>
<evidence type="ECO:0000256" key="5">
    <source>
        <dbReference type="ARBA" id="ARBA00022490"/>
    </source>
</evidence>
<dbReference type="OrthoDB" id="9808813at2"/>
<dbReference type="InterPro" id="IPR043502">
    <property type="entry name" value="DNA/RNA_pol_sf"/>
</dbReference>
<comment type="subunit">
    <text evidence="3 16">Monomer.</text>
</comment>
<dbReference type="STRING" id="1555112.LIP_3104"/>
<dbReference type="PROSITE" id="PS50173">
    <property type="entry name" value="UMUC"/>
    <property type="match status" value="1"/>
</dbReference>
<organism evidence="19 20">
    <name type="scientific">Limnochorda pilosa</name>
    <dbReference type="NCBI Taxonomy" id="1555112"/>
    <lineage>
        <taxon>Bacteria</taxon>
        <taxon>Bacillati</taxon>
        <taxon>Bacillota</taxon>
        <taxon>Limnochordia</taxon>
        <taxon>Limnochordales</taxon>
        <taxon>Limnochordaceae</taxon>
        <taxon>Limnochorda</taxon>
    </lineage>
</organism>
<keyword evidence="8 16" id="KW-0235">DNA replication</keyword>
<dbReference type="InterPro" id="IPR036775">
    <property type="entry name" value="DNA_pol_Y-fam_lit_finger_sf"/>
</dbReference>
<evidence type="ECO:0000256" key="15">
    <source>
        <dbReference type="ARBA" id="ARBA00049244"/>
    </source>
</evidence>
<keyword evidence="14 16" id="KW-0234">DNA repair</keyword>
<dbReference type="Pfam" id="PF00817">
    <property type="entry name" value="IMS"/>
    <property type="match status" value="1"/>
</dbReference>
<evidence type="ECO:0000256" key="9">
    <source>
        <dbReference type="ARBA" id="ARBA00022723"/>
    </source>
</evidence>
<dbReference type="Gene3D" id="3.30.1490.100">
    <property type="entry name" value="DNA polymerase, Y-family, little finger domain"/>
    <property type="match status" value="1"/>
</dbReference>
<protein>
    <recommendedName>
        <fullName evidence="16">DNA polymerase IV</fullName>
        <shortName evidence="16">Pol IV</shortName>
        <ecNumber evidence="16">2.7.7.7</ecNumber>
    </recommendedName>
</protein>
<evidence type="ECO:0000256" key="8">
    <source>
        <dbReference type="ARBA" id="ARBA00022705"/>
    </source>
</evidence>
<keyword evidence="5 16" id="KW-0963">Cytoplasm</keyword>
<evidence type="ECO:0000256" key="16">
    <source>
        <dbReference type="HAMAP-Rule" id="MF_01113"/>
    </source>
</evidence>
<dbReference type="Pfam" id="PF11799">
    <property type="entry name" value="IMS_C"/>
    <property type="match status" value="1"/>
</dbReference>